<keyword evidence="2" id="KW-1185">Reference proteome</keyword>
<reference evidence="1 2" key="1">
    <citation type="submission" date="2019-12" db="EMBL/GenBank/DDBJ databases">
        <title>Genomic-based taxomic classification of the family Erythrobacteraceae.</title>
        <authorList>
            <person name="Xu L."/>
        </authorList>
    </citation>
    <scope>NUCLEOTIDE SEQUENCE [LARGE SCALE GENOMIC DNA]</scope>
    <source>
        <strain evidence="1 2">MCCC 1A09962</strain>
    </source>
</reference>
<proteinExistence type="predicted"/>
<accession>A0A844ZEC5</accession>
<dbReference type="OrthoDB" id="7857113at2"/>
<dbReference type="SUPFAM" id="SSF82649">
    <property type="entry name" value="SufE/NifU"/>
    <property type="match status" value="1"/>
</dbReference>
<comment type="caution">
    <text evidence="1">The sequence shown here is derived from an EMBL/GenBank/DDBJ whole genome shotgun (WGS) entry which is preliminary data.</text>
</comment>
<dbReference type="Gene3D" id="3.90.1010.10">
    <property type="match status" value="1"/>
</dbReference>
<organism evidence="1 2">
    <name type="scientific">Parapontixanthobacter aurantiacus</name>
    <dbReference type="NCBI Taxonomy" id="1463599"/>
    <lineage>
        <taxon>Bacteria</taxon>
        <taxon>Pseudomonadati</taxon>
        <taxon>Pseudomonadota</taxon>
        <taxon>Alphaproteobacteria</taxon>
        <taxon>Sphingomonadales</taxon>
        <taxon>Erythrobacteraceae</taxon>
        <taxon>Parapontixanthobacter</taxon>
    </lineage>
</organism>
<dbReference type="EMBL" id="WTYW01000001">
    <property type="protein sequence ID" value="MXO85310.1"/>
    <property type="molecule type" value="Genomic_DNA"/>
</dbReference>
<sequence>MSGSPALYSPRLLGLAVTLADYPIGERMTLSESVRSRTCGSIVTVAFDPSDTSKIGISASACAVGQAAAAIFVADAEGREASSISAAMDAIASWLDDNGPLPDWADIEALAPAIPHKGRHEAILLPWKAAAVALSKGVTAG</sequence>
<evidence type="ECO:0000313" key="2">
    <source>
        <dbReference type="Proteomes" id="UP000433104"/>
    </source>
</evidence>
<protein>
    <submittedName>
        <fullName evidence="1">Iron-sulfur cluster assembly scaffold protein</fullName>
    </submittedName>
</protein>
<dbReference type="Proteomes" id="UP000433104">
    <property type="component" value="Unassembled WGS sequence"/>
</dbReference>
<dbReference type="RefSeq" id="WP_160681721.1">
    <property type="nucleotide sequence ID" value="NZ_WTYW01000001.1"/>
</dbReference>
<gene>
    <name evidence="1" type="ORF">GRI38_04635</name>
</gene>
<name>A0A844ZEC5_9SPHN</name>
<evidence type="ECO:0000313" key="1">
    <source>
        <dbReference type="EMBL" id="MXO85310.1"/>
    </source>
</evidence>
<dbReference type="AlphaFoldDB" id="A0A844ZEC5"/>